<keyword evidence="5 6" id="KW-0413">Isomerase</keyword>
<dbReference type="SUPFAM" id="SSF51419">
    <property type="entry name" value="PLP-binding barrel"/>
    <property type="match status" value="1"/>
</dbReference>
<name>A0ABV3Z4R4_9PROT</name>
<keyword evidence="9" id="KW-1185">Reference proteome</keyword>
<reference evidence="8 9" key="1">
    <citation type="submission" date="2024-05" db="EMBL/GenBank/DDBJ databases">
        <title>Three bacterial strains, DH-69, EH-24, and ECK-19 isolated from coastal sediments.</title>
        <authorList>
            <person name="Ye Y.-Q."/>
            <person name="Du Z.-J."/>
        </authorList>
    </citation>
    <scope>NUCLEOTIDE SEQUENCE [LARGE SCALE GENOMIC DNA]</scope>
    <source>
        <strain evidence="8 9">ECK-19</strain>
    </source>
</reference>
<comment type="catalytic activity">
    <reaction evidence="1 6">
        <text>L-alanine = D-alanine</text>
        <dbReference type="Rhea" id="RHEA:20249"/>
        <dbReference type="ChEBI" id="CHEBI:57416"/>
        <dbReference type="ChEBI" id="CHEBI:57972"/>
        <dbReference type="EC" id="5.1.1.1"/>
    </reaction>
</comment>
<dbReference type="PANTHER" id="PTHR30511:SF0">
    <property type="entry name" value="ALANINE RACEMASE, CATABOLIC-RELATED"/>
    <property type="match status" value="1"/>
</dbReference>
<dbReference type="InterPro" id="IPR009006">
    <property type="entry name" value="Ala_racemase/Decarboxylase_C"/>
</dbReference>
<dbReference type="Gene3D" id="2.40.37.10">
    <property type="entry name" value="Lyase, Ornithine Decarboxylase, Chain A, domain 1"/>
    <property type="match status" value="1"/>
</dbReference>
<protein>
    <recommendedName>
        <fullName evidence="3 6">Alanine racemase</fullName>
        <ecNumber evidence="3 6">5.1.1.1</ecNumber>
    </recommendedName>
</protein>
<feature type="domain" description="Alanine racemase C-terminal" evidence="7">
    <location>
        <begin position="237"/>
        <end position="362"/>
    </location>
</feature>
<dbReference type="HAMAP" id="MF_01201">
    <property type="entry name" value="Ala_racemase"/>
    <property type="match status" value="1"/>
</dbReference>
<feature type="modified residue" description="N6-(pyridoxal phosphate)lysine" evidence="6">
    <location>
        <position position="43"/>
    </location>
</feature>
<dbReference type="RefSeq" id="WP_369313788.1">
    <property type="nucleotide sequence ID" value="NZ_JBEHZE010000001.1"/>
</dbReference>
<dbReference type="Pfam" id="PF00842">
    <property type="entry name" value="Ala_racemase_C"/>
    <property type="match status" value="1"/>
</dbReference>
<comment type="cofactor">
    <cofactor evidence="2 6">
        <name>pyridoxal 5'-phosphate</name>
        <dbReference type="ChEBI" id="CHEBI:597326"/>
    </cofactor>
</comment>
<dbReference type="Proteomes" id="UP001560685">
    <property type="component" value="Unassembled WGS sequence"/>
</dbReference>
<comment type="caution">
    <text evidence="8">The sequence shown here is derived from an EMBL/GenBank/DDBJ whole genome shotgun (WGS) entry which is preliminary data.</text>
</comment>
<evidence type="ECO:0000256" key="4">
    <source>
        <dbReference type="ARBA" id="ARBA00022898"/>
    </source>
</evidence>
<organism evidence="8 9">
    <name type="scientific">Hyphococcus lacteus</name>
    <dbReference type="NCBI Taxonomy" id="3143536"/>
    <lineage>
        <taxon>Bacteria</taxon>
        <taxon>Pseudomonadati</taxon>
        <taxon>Pseudomonadota</taxon>
        <taxon>Alphaproteobacteria</taxon>
        <taxon>Parvularculales</taxon>
        <taxon>Parvularculaceae</taxon>
        <taxon>Hyphococcus</taxon>
    </lineage>
</organism>
<evidence type="ECO:0000256" key="6">
    <source>
        <dbReference type="HAMAP-Rule" id="MF_01201"/>
    </source>
</evidence>
<evidence type="ECO:0000256" key="2">
    <source>
        <dbReference type="ARBA" id="ARBA00001933"/>
    </source>
</evidence>
<dbReference type="SUPFAM" id="SSF50621">
    <property type="entry name" value="Alanine racemase C-terminal domain-like"/>
    <property type="match status" value="1"/>
</dbReference>
<feature type="active site" description="Proton acceptor; specific for D-alanine" evidence="6">
    <location>
        <position position="43"/>
    </location>
</feature>
<comment type="function">
    <text evidence="6">Catalyzes the interconversion of L-alanine and D-alanine. May also act on other amino acids.</text>
</comment>
<feature type="active site" description="Proton acceptor; specific for L-alanine" evidence="6">
    <location>
        <position position="258"/>
    </location>
</feature>
<evidence type="ECO:0000313" key="9">
    <source>
        <dbReference type="Proteomes" id="UP001560685"/>
    </source>
</evidence>
<dbReference type="SMART" id="SM01005">
    <property type="entry name" value="Ala_racemase_C"/>
    <property type="match status" value="1"/>
</dbReference>
<proteinExistence type="inferred from homology"/>
<evidence type="ECO:0000313" key="8">
    <source>
        <dbReference type="EMBL" id="MEX6633791.1"/>
    </source>
</evidence>
<dbReference type="InterPro" id="IPR001608">
    <property type="entry name" value="Ala_racemase_N"/>
</dbReference>
<evidence type="ECO:0000256" key="1">
    <source>
        <dbReference type="ARBA" id="ARBA00000316"/>
    </source>
</evidence>
<dbReference type="InterPro" id="IPR011079">
    <property type="entry name" value="Ala_racemase_C"/>
</dbReference>
<dbReference type="EMBL" id="JBEHZE010000001">
    <property type="protein sequence ID" value="MEX6633791.1"/>
    <property type="molecule type" value="Genomic_DNA"/>
</dbReference>
<accession>A0ABV3Z4R4</accession>
<comment type="pathway">
    <text evidence="6">Amino-acid biosynthesis; D-alanine biosynthesis; D-alanine from L-alanine: step 1/1.</text>
</comment>
<feature type="binding site" evidence="6">
    <location>
        <position position="306"/>
    </location>
    <ligand>
        <name>substrate</name>
    </ligand>
</feature>
<evidence type="ECO:0000256" key="3">
    <source>
        <dbReference type="ARBA" id="ARBA00013089"/>
    </source>
</evidence>
<dbReference type="GO" id="GO:0008784">
    <property type="term" value="F:alanine racemase activity"/>
    <property type="evidence" value="ECO:0007669"/>
    <property type="project" value="UniProtKB-EC"/>
</dbReference>
<dbReference type="InterPro" id="IPR029066">
    <property type="entry name" value="PLP-binding_barrel"/>
</dbReference>
<dbReference type="CDD" id="cd00430">
    <property type="entry name" value="PLPDE_III_AR"/>
    <property type="match status" value="1"/>
</dbReference>
<dbReference type="EC" id="5.1.1.1" evidence="3 6"/>
<comment type="similarity">
    <text evidence="6">Belongs to the alanine racemase family.</text>
</comment>
<dbReference type="Gene3D" id="3.20.20.10">
    <property type="entry name" value="Alanine racemase"/>
    <property type="match status" value="1"/>
</dbReference>
<dbReference type="PRINTS" id="PR00992">
    <property type="entry name" value="ALARACEMASE"/>
</dbReference>
<sequence length="362" mass="38802">MSANHITPPLQGPWVDIDLGNLCENFSLIRSAASDSEVAAVVKCNAYGLGLAKIAQTLADRAKCKTFFVVYPEEGAALRNALGHREARIFCFAGQTDQTLALFDQAKLIPVLNTLEQAQHWADHCSGREASIHVETGMNRIGADFSDLAKIASLKNLNVKMVMTHLACASDPDHPLNSAQREKFIAAATHFPDTTLSLGASAGALMGREYQFDLVRAGIALYGGAPFDEDDTRIKPVASLRAPIVQLRNIAPGDAVGYGATYIAKKPSVIATVAAGYGDGYPRNGSPVGNVSINGERAPIAGRISMDFITIDVSDLKKRPELGDSVEFFGSAVRIHEAAQTTNRVSYDLLTGLGGRVDRRYL</sequence>
<dbReference type="PANTHER" id="PTHR30511">
    <property type="entry name" value="ALANINE RACEMASE"/>
    <property type="match status" value="1"/>
</dbReference>
<feature type="binding site" evidence="6">
    <location>
        <position position="140"/>
    </location>
    <ligand>
        <name>substrate</name>
    </ligand>
</feature>
<keyword evidence="4 6" id="KW-0663">Pyridoxal phosphate</keyword>
<evidence type="ECO:0000259" key="7">
    <source>
        <dbReference type="SMART" id="SM01005"/>
    </source>
</evidence>
<gene>
    <name evidence="8" type="primary">alr</name>
    <name evidence="8" type="ORF">ABFZ84_09560</name>
</gene>
<dbReference type="InterPro" id="IPR000821">
    <property type="entry name" value="Ala_racemase"/>
</dbReference>
<evidence type="ECO:0000256" key="5">
    <source>
        <dbReference type="ARBA" id="ARBA00023235"/>
    </source>
</evidence>
<dbReference type="Pfam" id="PF01168">
    <property type="entry name" value="Ala_racemase_N"/>
    <property type="match status" value="1"/>
</dbReference>
<dbReference type="NCBIfam" id="TIGR00492">
    <property type="entry name" value="alr"/>
    <property type="match status" value="1"/>
</dbReference>